<sequence>MSKVVKSNMLELDARAAGVAAILALMGNAHRLRILCKLAEDEASVGVLVSEVGLSQSALSQHLAKLRAGGLVTTRRDAQTIFYSLASDDVRAIIASLYDVFCAHRKRHAAP</sequence>
<dbReference type="GO" id="GO:0003700">
    <property type="term" value="F:DNA-binding transcription factor activity"/>
    <property type="evidence" value="ECO:0007669"/>
    <property type="project" value="InterPro"/>
</dbReference>
<dbReference type="InterPro" id="IPR051011">
    <property type="entry name" value="Metal_resp_trans_reg"/>
</dbReference>
<proteinExistence type="predicted"/>
<dbReference type="InterPro" id="IPR036390">
    <property type="entry name" value="WH_DNA-bd_sf"/>
</dbReference>
<accession>A0A0F9XYT6</accession>
<evidence type="ECO:0000256" key="2">
    <source>
        <dbReference type="ARBA" id="ARBA00023125"/>
    </source>
</evidence>
<comment type="caution">
    <text evidence="5">The sequence shown here is derived from an EMBL/GenBank/DDBJ whole genome shotgun (WGS) entry which is preliminary data.</text>
</comment>
<dbReference type="NCBIfam" id="NF033788">
    <property type="entry name" value="HTH_metalloreg"/>
    <property type="match status" value="1"/>
</dbReference>
<evidence type="ECO:0000313" key="5">
    <source>
        <dbReference type="EMBL" id="KKO04637.1"/>
    </source>
</evidence>
<evidence type="ECO:0000259" key="4">
    <source>
        <dbReference type="PROSITE" id="PS50987"/>
    </source>
</evidence>
<dbReference type="PANTHER" id="PTHR43132">
    <property type="entry name" value="ARSENICAL RESISTANCE OPERON REPRESSOR ARSR-RELATED"/>
    <property type="match status" value="1"/>
</dbReference>
<dbReference type="InterPro" id="IPR036388">
    <property type="entry name" value="WH-like_DNA-bd_sf"/>
</dbReference>
<organism evidence="5">
    <name type="scientific">marine sediment metagenome</name>
    <dbReference type="NCBI Taxonomy" id="412755"/>
    <lineage>
        <taxon>unclassified sequences</taxon>
        <taxon>metagenomes</taxon>
        <taxon>ecological metagenomes</taxon>
    </lineage>
</organism>
<evidence type="ECO:0000256" key="1">
    <source>
        <dbReference type="ARBA" id="ARBA00023015"/>
    </source>
</evidence>
<dbReference type="PRINTS" id="PR00778">
    <property type="entry name" value="HTHARSR"/>
</dbReference>
<dbReference type="PROSITE" id="PS50987">
    <property type="entry name" value="HTH_ARSR_2"/>
    <property type="match status" value="1"/>
</dbReference>
<keyword evidence="1" id="KW-0805">Transcription regulation</keyword>
<dbReference type="GO" id="GO:0003677">
    <property type="term" value="F:DNA binding"/>
    <property type="evidence" value="ECO:0007669"/>
    <property type="project" value="UniProtKB-KW"/>
</dbReference>
<evidence type="ECO:0000256" key="3">
    <source>
        <dbReference type="ARBA" id="ARBA00023163"/>
    </source>
</evidence>
<keyword evidence="2" id="KW-0238">DNA-binding</keyword>
<dbReference type="InterPro" id="IPR011991">
    <property type="entry name" value="ArsR-like_HTH"/>
</dbReference>
<keyword evidence="3" id="KW-0804">Transcription</keyword>
<dbReference type="Pfam" id="PF01022">
    <property type="entry name" value="HTH_5"/>
    <property type="match status" value="1"/>
</dbReference>
<dbReference type="AlphaFoldDB" id="A0A0F9XYT6"/>
<dbReference type="Gene3D" id="1.10.10.10">
    <property type="entry name" value="Winged helix-like DNA-binding domain superfamily/Winged helix DNA-binding domain"/>
    <property type="match status" value="1"/>
</dbReference>
<dbReference type="CDD" id="cd00090">
    <property type="entry name" value="HTH_ARSR"/>
    <property type="match status" value="1"/>
</dbReference>
<gene>
    <name evidence="5" type="ORF">LCGC14_0084650</name>
</gene>
<dbReference type="SMART" id="SM00418">
    <property type="entry name" value="HTH_ARSR"/>
    <property type="match status" value="1"/>
</dbReference>
<dbReference type="SUPFAM" id="SSF46785">
    <property type="entry name" value="Winged helix' DNA-binding domain"/>
    <property type="match status" value="1"/>
</dbReference>
<reference evidence="5" key="1">
    <citation type="journal article" date="2015" name="Nature">
        <title>Complex archaea that bridge the gap between prokaryotes and eukaryotes.</title>
        <authorList>
            <person name="Spang A."/>
            <person name="Saw J.H."/>
            <person name="Jorgensen S.L."/>
            <person name="Zaremba-Niedzwiedzka K."/>
            <person name="Martijn J."/>
            <person name="Lind A.E."/>
            <person name="van Eijk R."/>
            <person name="Schleper C."/>
            <person name="Guy L."/>
            <person name="Ettema T.J."/>
        </authorList>
    </citation>
    <scope>NUCLEOTIDE SEQUENCE</scope>
</reference>
<name>A0A0F9XYT6_9ZZZZ</name>
<protein>
    <recommendedName>
        <fullName evidence="4">HTH arsR-type domain-containing protein</fullName>
    </recommendedName>
</protein>
<feature type="domain" description="HTH arsR-type" evidence="4">
    <location>
        <begin position="12"/>
        <end position="105"/>
    </location>
</feature>
<dbReference type="InterPro" id="IPR001845">
    <property type="entry name" value="HTH_ArsR_DNA-bd_dom"/>
</dbReference>
<dbReference type="EMBL" id="LAZR01000022">
    <property type="protein sequence ID" value="KKO04637.1"/>
    <property type="molecule type" value="Genomic_DNA"/>
</dbReference>
<dbReference type="PANTHER" id="PTHR43132:SF2">
    <property type="entry name" value="ARSENICAL RESISTANCE OPERON REPRESSOR ARSR-RELATED"/>
    <property type="match status" value="1"/>
</dbReference>